<keyword evidence="4" id="KW-1185">Reference proteome</keyword>
<protein>
    <recommendedName>
        <fullName evidence="2">Nitrogen regulatory protein areA GATA-like domain-containing protein</fullName>
    </recommendedName>
</protein>
<feature type="compositionally biased region" description="Low complexity" evidence="1">
    <location>
        <begin position="122"/>
        <end position="138"/>
    </location>
</feature>
<dbReference type="Pfam" id="PF08550">
    <property type="entry name" value="GATA_AreA"/>
    <property type="match status" value="1"/>
</dbReference>
<dbReference type="InParanoid" id="A0A2J6TJY2"/>
<reference evidence="3 4" key="1">
    <citation type="submission" date="2016-04" db="EMBL/GenBank/DDBJ databases">
        <title>A degradative enzymes factory behind the ericoid mycorrhizal symbiosis.</title>
        <authorList>
            <consortium name="DOE Joint Genome Institute"/>
            <person name="Martino E."/>
            <person name="Morin E."/>
            <person name="Grelet G."/>
            <person name="Kuo A."/>
            <person name="Kohler A."/>
            <person name="Daghino S."/>
            <person name="Barry K."/>
            <person name="Choi C."/>
            <person name="Cichocki N."/>
            <person name="Clum A."/>
            <person name="Copeland A."/>
            <person name="Hainaut M."/>
            <person name="Haridas S."/>
            <person name="Labutti K."/>
            <person name="Lindquist E."/>
            <person name="Lipzen A."/>
            <person name="Khouja H.-R."/>
            <person name="Murat C."/>
            <person name="Ohm R."/>
            <person name="Olson A."/>
            <person name="Spatafora J."/>
            <person name="Veneault-Fourrey C."/>
            <person name="Henrissat B."/>
            <person name="Grigoriev I."/>
            <person name="Martin F."/>
            <person name="Perotto S."/>
        </authorList>
    </citation>
    <scope>NUCLEOTIDE SEQUENCE [LARGE SCALE GENOMIC DNA]</scope>
    <source>
        <strain evidence="3 4">E</strain>
    </source>
</reference>
<feature type="compositionally biased region" description="Basic and acidic residues" evidence="1">
    <location>
        <begin position="339"/>
        <end position="350"/>
    </location>
</feature>
<evidence type="ECO:0000256" key="1">
    <source>
        <dbReference type="SAM" id="MobiDB-lite"/>
    </source>
</evidence>
<feature type="compositionally biased region" description="Low complexity" evidence="1">
    <location>
        <begin position="498"/>
        <end position="509"/>
    </location>
</feature>
<feature type="region of interest" description="Disordered" evidence="1">
    <location>
        <begin position="86"/>
        <end position="358"/>
    </location>
</feature>
<feature type="compositionally biased region" description="Low complexity" evidence="1">
    <location>
        <begin position="450"/>
        <end position="459"/>
    </location>
</feature>
<dbReference type="GeneID" id="36580052"/>
<dbReference type="EMBL" id="KZ613782">
    <property type="protein sequence ID" value="PMD63321.1"/>
    <property type="molecule type" value="Genomic_DNA"/>
</dbReference>
<sequence>MSLILPKGFVKNSAVIESSIERINQEPLDLADIAKFWKVYTTTKRRLLDPTAERLENYWWRIWGSRKKALNGATVARLFAHISDGQTFVPLRGPPNRDEGTPPLNTAARRGPAASSTTALNRSDQSRPSTTSSSTASRNAVPMPHPILKKTRGPSTSGPRPTARFISPPESDVEADPSSSVSTYSQTNSHVVVEPPSPDSQDVKFDRKPSPSSKKKGGFVASGRRKRPVIVRRQSSQTSQSSAEVVPSIATVHSSAGRTPPTVLEQSRNPPQSRFQENFSPSPDRSKSPKKKNTLRVSDSKRTPPRNADMTRVGKGSRSDEIGESASSSGDPGPSTQLRRIENRQCEELPAKNLTAEEREEIEVQRTLLAEASAHVKNGSRTTASPLPPTSDGFRVLHRAPRPQSEGKVEHKPLSAVPLLDHETKGTVSLAPTLTDATGQVNLGDIGAAHAAAPTSSSAFKKDKGKGRDADDEPISGMFAKRPVQPVLPAEVPDSTGSLLRSKSQLTLLLERDRARIGERKSDDEKSSRRKR</sequence>
<feature type="domain" description="Nitrogen regulatory protein areA GATA-like" evidence="2">
    <location>
        <begin position="37"/>
        <end position="64"/>
    </location>
</feature>
<proteinExistence type="predicted"/>
<gene>
    <name evidence="3" type="ORF">K444DRAFT_332399</name>
</gene>
<feature type="compositionally biased region" description="Basic and acidic residues" evidence="1">
    <location>
        <begin position="460"/>
        <end position="469"/>
    </location>
</feature>
<dbReference type="STRING" id="1095630.A0A2J6TJY2"/>
<feature type="compositionally biased region" description="Low complexity" evidence="1">
    <location>
        <begin position="178"/>
        <end position="189"/>
    </location>
</feature>
<evidence type="ECO:0000313" key="3">
    <source>
        <dbReference type="EMBL" id="PMD63321.1"/>
    </source>
</evidence>
<dbReference type="AlphaFoldDB" id="A0A2J6TJY2"/>
<feature type="compositionally biased region" description="Polar residues" evidence="1">
    <location>
        <begin position="325"/>
        <end position="338"/>
    </location>
</feature>
<dbReference type="OrthoDB" id="5424234at2759"/>
<dbReference type="InterPro" id="IPR013860">
    <property type="entry name" value="AreA_GATA"/>
</dbReference>
<evidence type="ECO:0000259" key="2">
    <source>
        <dbReference type="Pfam" id="PF08550"/>
    </source>
</evidence>
<accession>A0A2J6TJY2</accession>
<feature type="compositionally biased region" description="Polar residues" evidence="1">
    <location>
        <begin position="264"/>
        <end position="279"/>
    </location>
</feature>
<dbReference type="Proteomes" id="UP000235371">
    <property type="component" value="Unassembled WGS sequence"/>
</dbReference>
<feature type="region of interest" description="Disordered" evidence="1">
    <location>
        <begin position="373"/>
        <end position="414"/>
    </location>
</feature>
<name>A0A2J6TJY2_9HELO</name>
<dbReference type="RefSeq" id="XP_024740225.1">
    <property type="nucleotide sequence ID" value="XM_024871970.1"/>
</dbReference>
<feature type="region of interest" description="Disordered" evidence="1">
    <location>
        <begin position="450"/>
        <end position="532"/>
    </location>
</feature>
<feature type="compositionally biased region" description="Basic residues" evidence="1">
    <location>
        <begin position="213"/>
        <end position="230"/>
    </location>
</feature>
<organism evidence="3 4">
    <name type="scientific">Hyaloscypha bicolor E</name>
    <dbReference type="NCBI Taxonomy" id="1095630"/>
    <lineage>
        <taxon>Eukaryota</taxon>
        <taxon>Fungi</taxon>
        <taxon>Dikarya</taxon>
        <taxon>Ascomycota</taxon>
        <taxon>Pezizomycotina</taxon>
        <taxon>Leotiomycetes</taxon>
        <taxon>Helotiales</taxon>
        <taxon>Hyaloscyphaceae</taxon>
        <taxon>Hyaloscypha</taxon>
        <taxon>Hyaloscypha bicolor</taxon>
    </lineage>
</organism>
<feature type="compositionally biased region" description="Basic and acidic residues" evidence="1">
    <location>
        <begin position="510"/>
        <end position="532"/>
    </location>
</feature>
<evidence type="ECO:0000313" key="4">
    <source>
        <dbReference type="Proteomes" id="UP000235371"/>
    </source>
</evidence>